<evidence type="ECO:0000256" key="1">
    <source>
        <dbReference type="SAM" id="MobiDB-lite"/>
    </source>
</evidence>
<proteinExistence type="predicted"/>
<organism evidence="2 3">
    <name type="scientific">Rhizopus stolonifer</name>
    <name type="common">Rhizopus nigricans</name>
    <dbReference type="NCBI Taxonomy" id="4846"/>
    <lineage>
        <taxon>Eukaryota</taxon>
        <taxon>Fungi</taxon>
        <taxon>Fungi incertae sedis</taxon>
        <taxon>Mucoromycota</taxon>
        <taxon>Mucoromycotina</taxon>
        <taxon>Mucoromycetes</taxon>
        <taxon>Mucorales</taxon>
        <taxon>Mucorineae</taxon>
        <taxon>Rhizopodaceae</taxon>
        <taxon>Rhizopus</taxon>
    </lineage>
</organism>
<dbReference type="EMBL" id="PJQM01001251">
    <property type="protein sequence ID" value="RCI02816.1"/>
    <property type="molecule type" value="Genomic_DNA"/>
</dbReference>
<evidence type="ECO:0000313" key="3">
    <source>
        <dbReference type="Proteomes" id="UP000253551"/>
    </source>
</evidence>
<evidence type="ECO:0000313" key="2">
    <source>
        <dbReference type="EMBL" id="RCI02816.1"/>
    </source>
</evidence>
<reference evidence="2 3" key="1">
    <citation type="journal article" date="2018" name="G3 (Bethesda)">
        <title>Phylogenetic and Phylogenomic Definition of Rhizopus Species.</title>
        <authorList>
            <person name="Gryganskyi A.P."/>
            <person name="Golan J."/>
            <person name="Dolatabadi S."/>
            <person name="Mondo S."/>
            <person name="Robb S."/>
            <person name="Idnurm A."/>
            <person name="Muszewska A."/>
            <person name="Steczkiewicz K."/>
            <person name="Masonjones S."/>
            <person name="Liao H.L."/>
            <person name="Gajdeczka M.T."/>
            <person name="Anike F."/>
            <person name="Vuek A."/>
            <person name="Anishchenko I.M."/>
            <person name="Voigt K."/>
            <person name="de Hoog G.S."/>
            <person name="Smith M.E."/>
            <person name="Heitman J."/>
            <person name="Vilgalys R."/>
            <person name="Stajich J.E."/>
        </authorList>
    </citation>
    <scope>NUCLEOTIDE SEQUENCE [LARGE SCALE GENOMIC DNA]</scope>
    <source>
        <strain evidence="2 3">LSU 92-RS-03</strain>
    </source>
</reference>
<protein>
    <submittedName>
        <fullName evidence="2">Uncharacterized protein</fullName>
    </submittedName>
</protein>
<keyword evidence="3" id="KW-1185">Reference proteome</keyword>
<feature type="compositionally biased region" description="Low complexity" evidence="1">
    <location>
        <begin position="210"/>
        <end position="220"/>
    </location>
</feature>
<feature type="region of interest" description="Disordered" evidence="1">
    <location>
        <begin position="203"/>
        <end position="250"/>
    </location>
</feature>
<comment type="caution">
    <text evidence="2">The sequence shown here is derived from an EMBL/GenBank/DDBJ whole genome shotgun (WGS) entry which is preliminary data.</text>
</comment>
<feature type="non-terminal residue" evidence="2">
    <location>
        <position position="273"/>
    </location>
</feature>
<feature type="compositionally biased region" description="Basic and acidic residues" evidence="1">
    <location>
        <begin position="241"/>
        <end position="250"/>
    </location>
</feature>
<dbReference type="Proteomes" id="UP000253551">
    <property type="component" value="Unassembled WGS sequence"/>
</dbReference>
<gene>
    <name evidence="2" type="ORF">CU098_011272</name>
</gene>
<accession>A0A367KKT9</accession>
<sequence length="273" mass="31015">MRSLGEGCCEKYTYTNHCATVGNGAILNYSKRLNSHFLIKSRLTTDYSPSKKKSSSLPLRGTSRWLRPFLILSGMLLSLRNKANCADKGRCFMTLHSRLGLPFASLLLFTTSQFSKMVSSSVVAKIEAWNMCRFGFCKRSFTSEIRTFRLIEGKWKFYLKDIRIVRYKQLKEFGNEEAPLGVCADHWGTQLILAKFWSNKKGVEDDETDSSSSEDSSFSYDIEEKGNGVDEIEESNNENESSSRSEKSGDEITMDVLSSLRRLVMIGTMMIRI</sequence>
<dbReference type="AlphaFoldDB" id="A0A367KKT9"/>
<name>A0A367KKT9_RHIST</name>